<protein>
    <recommendedName>
        <fullName evidence="3">Reverse transcriptase zinc-binding domain-containing protein</fullName>
    </recommendedName>
</protein>
<keyword evidence="2" id="KW-1185">Reference proteome</keyword>
<reference evidence="1 2" key="1">
    <citation type="journal article" date="2019" name="Genome Biol. Evol.">
        <title>Insights into the evolution of the New World diploid cottons (Gossypium, subgenus Houzingenia) based on genome sequencing.</title>
        <authorList>
            <person name="Grover C.E."/>
            <person name="Arick M.A. 2nd"/>
            <person name="Thrash A."/>
            <person name="Conover J.L."/>
            <person name="Sanders W.S."/>
            <person name="Peterson D.G."/>
            <person name="Frelichowski J.E."/>
            <person name="Scheffler J.A."/>
            <person name="Scheffler B.E."/>
            <person name="Wendel J.F."/>
        </authorList>
    </citation>
    <scope>NUCLEOTIDE SEQUENCE [LARGE SCALE GENOMIC DNA]</scope>
    <source>
        <strain evidence="1">185</strain>
        <tissue evidence="1">Leaf</tissue>
    </source>
</reference>
<dbReference type="AlphaFoldDB" id="A0A7J8Y8X7"/>
<name>A0A7J8Y8X7_GOSAI</name>
<gene>
    <name evidence="1" type="ORF">Goari_002612</name>
</gene>
<organism evidence="1 2">
    <name type="scientific">Gossypium aridum</name>
    <name type="common">American cotton</name>
    <name type="synonym">Erioxylum aridum</name>
    <dbReference type="NCBI Taxonomy" id="34290"/>
    <lineage>
        <taxon>Eukaryota</taxon>
        <taxon>Viridiplantae</taxon>
        <taxon>Streptophyta</taxon>
        <taxon>Embryophyta</taxon>
        <taxon>Tracheophyta</taxon>
        <taxon>Spermatophyta</taxon>
        <taxon>Magnoliopsida</taxon>
        <taxon>eudicotyledons</taxon>
        <taxon>Gunneridae</taxon>
        <taxon>Pentapetalae</taxon>
        <taxon>rosids</taxon>
        <taxon>malvids</taxon>
        <taxon>Malvales</taxon>
        <taxon>Malvaceae</taxon>
        <taxon>Malvoideae</taxon>
        <taxon>Gossypium</taxon>
    </lineage>
</organism>
<evidence type="ECO:0000313" key="1">
    <source>
        <dbReference type="EMBL" id="MBA0696025.1"/>
    </source>
</evidence>
<dbReference type="EMBL" id="JABFAA010000011">
    <property type="protein sequence ID" value="MBA0696025.1"/>
    <property type="molecule type" value="Genomic_DNA"/>
</dbReference>
<evidence type="ECO:0000313" key="2">
    <source>
        <dbReference type="Proteomes" id="UP000593577"/>
    </source>
</evidence>
<comment type="caution">
    <text evidence="1">The sequence shown here is derived from an EMBL/GenBank/DDBJ whole genome shotgun (WGS) entry which is preliminary data.</text>
</comment>
<evidence type="ECO:0008006" key="3">
    <source>
        <dbReference type="Google" id="ProtNLM"/>
    </source>
</evidence>
<proteinExistence type="predicted"/>
<accession>A0A7J8Y8X7</accession>
<sequence length="83" mass="9836">MHQRISYMSFETAHWLKVNPNSHGGETSWACLFGLLAWRLWKNCNLFIFQEKLWSPEEIIKTSESRLTSTQMVSFEWTQGLQL</sequence>
<dbReference type="Proteomes" id="UP000593577">
    <property type="component" value="Unassembled WGS sequence"/>
</dbReference>